<sequence length="198" mass="22044">MGKSARKQALKYSSKPKPSPWPWVIGGVLVLAVAVWGFLRWQGQQGVPSLESLIEEGKPALTQVQNHPDYGRSHANIGASLSYATDPPTSGTHWYNWSEPGFYTRGEPREKLVHALEHGNVVIYYDQPGEEVLKTLRVWAGRYRGQWDGLVVVPKAGLGQTVELTAWTKLLRLERWDAAAAAAFIDAYRGRGPENPVR</sequence>
<dbReference type="Proteomes" id="UP000266089">
    <property type="component" value="Unassembled WGS sequence"/>
</dbReference>
<keyword evidence="1" id="KW-0812">Transmembrane</keyword>
<evidence type="ECO:0000313" key="2">
    <source>
        <dbReference type="EMBL" id="RIH76469.1"/>
    </source>
</evidence>
<dbReference type="Pfam" id="PF11303">
    <property type="entry name" value="DUF3105"/>
    <property type="match status" value="1"/>
</dbReference>
<keyword evidence="1" id="KW-0472">Membrane</keyword>
<protein>
    <recommendedName>
        <fullName evidence="4">DUF3105 domain-containing protein</fullName>
    </recommendedName>
</protein>
<dbReference type="OrthoDB" id="9809840at2"/>
<evidence type="ECO:0000313" key="3">
    <source>
        <dbReference type="Proteomes" id="UP000266089"/>
    </source>
</evidence>
<comment type="caution">
    <text evidence="2">The sequence shown here is derived from an EMBL/GenBank/DDBJ whole genome shotgun (WGS) entry which is preliminary data.</text>
</comment>
<feature type="transmembrane region" description="Helical" evidence="1">
    <location>
        <begin position="21"/>
        <end position="39"/>
    </location>
</feature>
<proteinExistence type="predicted"/>
<reference evidence="2 3" key="1">
    <citation type="submission" date="2018-08" db="EMBL/GenBank/DDBJ databases">
        <title>Meiothermus cateniformans JCM 15151 genome sequencing project.</title>
        <authorList>
            <person name="Da Costa M.S."/>
            <person name="Albuquerque L."/>
            <person name="Raposo P."/>
            <person name="Froufe H.J.C."/>
            <person name="Barroso C.S."/>
            <person name="Egas C."/>
        </authorList>
    </citation>
    <scope>NUCLEOTIDE SEQUENCE [LARGE SCALE GENOMIC DNA]</scope>
    <source>
        <strain evidence="2 3">JCM 15151</strain>
    </source>
</reference>
<evidence type="ECO:0000256" key="1">
    <source>
        <dbReference type="SAM" id="Phobius"/>
    </source>
</evidence>
<name>A0A399DY87_9DEIN</name>
<gene>
    <name evidence="2" type="ORF">Mcate_01741</name>
</gene>
<dbReference type="InterPro" id="IPR021454">
    <property type="entry name" value="DUF3105"/>
</dbReference>
<keyword evidence="1" id="KW-1133">Transmembrane helix</keyword>
<accession>A0A399DY87</accession>
<evidence type="ECO:0008006" key="4">
    <source>
        <dbReference type="Google" id="ProtNLM"/>
    </source>
</evidence>
<dbReference type="EMBL" id="QWKX01000042">
    <property type="protein sequence ID" value="RIH76469.1"/>
    <property type="molecule type" value="Genomic_DNA"/>
</dbReference>
<dbReference type="RefSeq" id="WP_027887982.1">
    <property type="nucleotide sequence ID" value="NZ_JBHSXZ010000056.1"/>
</dbReference>
<organism evidence="2 3">
    <name type="scientific">Meiothermus taiwanensis</name>
    <dbReference type="NCBI Taxonomy" id="172827"/>
    <lineage>
        <taxon>Bacteria</taxon>
        <taxon>Thermotogati</taxon>
        <taxon>Deinococcota</taxon>
        <taxon>Deinococci</taxon>
        <taxon>Thermales</taxon>
        <taxon>Thermaceae</taxon>
        <taxon>Meiothermus</taxon>
    </lineage>
</organism>
<dbReference type="KEGG" id="mtai:Mtai_v1c29120"/>
<dbReference type="AlphaFoldDB" id="A0A399DY87"/>